<proteinExistence type="predicted"/>
<accession>A0A1E5KZZ0</accession>
<evidence type="ECO:0000313" key="2">
    <source>
        <dbReference type="Proteomes" id="UP000095256"/>
    </source>
</evidence>
<keyword evidence="2" id="KW-1185">Reference proteome</keyword>
<comment type="caution">
    <text evidence="1">The sequence shown here is derived from an EMBL/GenBank/DDBJ whole genome shotgun (WGS) entry which is preliminary data.</text>
</comment>
<protein>
    <submittedName>
        <fullName evidence="1">Uncharacterized protein</fullName>
    </submittedName>
</protein>
<reference evidence="1 2" key="1">
    <citation type="submission" date="2016-09" db="EMBL/GenBank/DDBJ databases">
        <authorList>
            <person name="Capua I."/>
            <person name="De Benedictis P."/>
            <person name="Joannis T."/>
            <person name="Lombin L.H."/>
            <person name="Cattoli G."/>
        </authorList>
    </citation>
    <scope>NUCLEOTIDE SEQUENCE [LARGE SCALE GENOMIC DNA]</scope>
    <source>
        <strain evidence="1 2">LMG 25899</strain>
    </source>
</reference>
<sequence>MPNYGHVSSSEEVIGSFQKRLDELKHTLKLDKLTITDSSNAQIASYRVVGEELIELEYVNKTFRYIHPSQFDLRIDTTS</sequence>
<name>A0A1E5KZZ0_9ENTE</name>
<dbReference type="AlphaFoldDB" id="A0A1E5KZZ0"/>
<dbReference type="EMBL" id="MIEK01000006">
    <property type="protein sequence ID" value="OEH83482.1"/>
    <property type="molecule type" value="Genomic_DNA"/>
</dbReference>
<dbReference type="Proteomes" id="UP000095256">
    <property type="component" value="Unassembled WGS sequence"/>
</dbReference>
<organism evidence="1 2">
    <name type="scientific">Enterococcus rivorum</name>
    <dbReference type="NCBI Taxonomy" id="762845"/>
    <lineage>
        <taxon>Bacteria</taxon>
        <taxon>Bacillati</taxon>
        <taxon>Bacillota</taxon>
        <taxon>Bacilli</taxon>
        <taxon>Lactobacillales</taxon>
        <taxon>Enterococcaceae</taxon>
        <taxon>Enterococcus</taxon>
    </lineage>
</organism>
<evidence type="ECO:0000313" key="1">
    <source>
        <dbReference type="EMBL" id="OEH83482.1"/>
    </source>
</evidence>
<gene>
    <name evidence="1" type="ORF">BCR26_09245</name>
</gene>
<dbReference type="RefSeq" id="WP_069697529.1">
    <property type="nucleotide sequence ID" value="NZ_JAGGMA010000016.1"/>
</dbReference>
<dbReference type="OrthoDB" id="9992562at2"/>